<name>A0A918TGI2_STRCJ</name>
<proteinExistence type="predicted"/>
<organism evidence="1 2">
    <name type="scientific">Streptomyces cinnamoneus</name>
    <name type="common">Streptoverticillium cinnamoneum</name>
    <dbReference type="NCBI Taxonomy" id="53446"/>
    <lineage>
        <taxon>Bacteria</taxon>
        <taxon>Bacillati</taxon>
        <taxon>Actinomycetota</taxon>
        <taxon>Actinomycetes</taxon>
        <taxon>Kitasatosporales</taxon>
        <taxon>Streptomycetaceae</taxon>
        <taxon>Streptomyces</taxon>
        <taxon>Streptomyces cinnamoneus group</taxon>
    </lineage>
</organism>
<dbReference type="EMBL" id="BMVB01000005">
    <property type="protein sequence ID" value="GHC45331.1"/>
    <property type="molecule type" value="Genomic_DNA"/>
</dbReference>
<sequence>MTHDPLYGAITVCLNRENGVVDISGPAVPRVRIARTWQAKRDKEVPIGTRDAKELTISVEDTPAVITPSRDHTTRRVHMGAVQCTDATYRFEAVTFWWSQLSLRQLEATGQRAGVTGAQGAQAGHGRLSAQ</sequence>
<comment type="caution">
    <text evidence="1">The sequence shown here is derived from an EMBL/GenBank/DDBJ whole genome shotgun (WGS) entry which is preliminary data.</text>
</comment>
<accession>A0A918TGI2</accession>
<evidence type="ECO:0000313" key="1">
    <source>
        <dbReference type="EMBL" id="GHC45331.1"/>
    </source>
</evidence>
<gene>
    <name evidence="1" type="ORF">GCM10010507_20700</name>
</gene>
<dbReference type="AlphaFoldDB" id="A0A918TGI2"/>
<dbReference type="Proteomes" id="UP000646244">
    <property type="component" value="Unassembled WGS sequence"/>
</dbReference>
<evidence type="ECO:0000313" key="2">
    <source>
        <dbReference type="Proteomes" id="UP000646244"/>
    </source>
</evidence>
<reference evidence="1" key="2">
    <citation type="submission" date="2020-09" db="EMBL/GenBank/DDBJ databases">
        <authorList>
            <person name="Sun Q."/>
            <person name="Ohkuma M."/>
        </authorList>
    </citation>
    <scope>NUCLEOTIDE SEQUENCE</scope>
    <source>
        <strain evidence="1">JCM 4633</strain>
    </source>
</reference>
<protein>
    <submittedName>
        <fullName evidence="1">Uncharacterized protein</fullName>
    </submittedName>
</protein>
<reference evidence="1" key="1">
    <citation type="journal article" date="2014" name="Int. J. Syst. Evol. Microbiol.">
        <title>Complete genome sequence of Corynebacterium casei LMG S-19264T (=DSM 44701T), isolated from a smear-ripened cheese.</title>
        <authorList>
            <consortium name="US DOE Joint Genome Institute (JGI-PGF)"/>
            <person name="Walter F."/>
            <person name="Albersmeier A."/>
            <person name="Kalinowski J."/>
            <person name="Ruckert C."/>
        </authorList>
    </citation>
    <scope>NUCLEOTIDE SEQUENCE</scope>
    <source>
        <strain evidence="1">JCM 4633</strain>
    </source>
</reference>
<dbReference type="RefSeq" id="WP_190109378.1">
    <property type="nucleotide sequence ID" value="NZ_BMVB01000005.1"/>
</dbReference>